<dbReference type="RefSeq" id="WP_029444970.1">
    <property type="nucleotide sequence ID" value="NZ_CP009976.1"/>
</dbReference>
<protein>
    <recommendedName>
        <fullName evidence="2">DUF547 domain-containing protein</fullName>
    </recommendedName>
</protein>
<feature type="domain" description="DUF547" evidence="2">
    <location>
        <begin position="70"/>
        <end position="172"/>
    </location>
</feature>
<evidence type="ECO:0000259" key="2">
    <source>
        <dbReference type="Pfam" id="PF04784"/>
    </source>
</evidence>
<dbReference type="GO" id="GO:0045454">
    <property type="term" value="P:cell redox homeostasis"/>
    <property type="evidence" value="ECO:0007669"/>
    <property type="project" value="TreeGrafter"/>
</dbReference>
<dbReference type="PANTHER" id="PTHR34386:SF1">
    <property type="entry name" value="GLUTAREDOXIN-LIKE PROTEIN NRDH"/>
    <property type="match status" value="1"/>
</dbReference>
<dbReference type="EMBL" id="CP009976">
    <property type="protein sequence ID" value="AIZ40557.1"/>
    <property type="molecule type" value="Genomic_DNA"/>
</dbReference>
<feature type="chain" id="PRO_5043414716" description="DUF547 domain-containing protein" evidence="1">
    <location>
        <begin position="20"/>
        <end position="238"/>
    </location>
</feature>
<evidence type="ECO:0000313" key="3">
    <source>
        <dbReference type="EMBL" id="AIZ40557.1"/>
    </source>
</evidence>
<evidence type="ECO:0000256" key="1">
    <source>
        <dbReference type="SAM" id="SignalP"/>
    </source>
</evidence>
<dbReference type="InterPro" id="IPR051548">
    <property type="entry name" value="Grx-like_ET"/>
</dbReference>
<dbReference type="Proteomes" id="UP000030786">
    <property type="component" value="Chromosome"/>
</dbReference>
<dbReference type="GeneID" id="78059619"/>
<dbReference type="InterPro" id="IPR006869">
    <property type="entry name" value="DUF547"/>
</dbReference>
<dbReference type="GO" id="GO:0009055">
    <property type="term" value="F:electron transfer activity"/>
    <property type="evidence" value="ECO:0007669"/>
    <property type="project" value="TreeGrafter"/>
</dbReference>
<keyword evidence="1" id="KW-0732">Signal</keyword>
<dbReference type="PANTHER" id="PTHR34386">
    <property type="entry name" value="GLUTAREDOXIN"/>
    <property type="match status" value="1"/>
</dbReference>
<name>A0AAU8R8L6_9FLAO</name>
<accession>A0AAU8R8L6</accession>
<sequence>MKKSVGIVFFLIGINFSFAQSTTDFIYKADAFFKTYVTDGSVNYKAVKKNKTDLLDLKTMLATQTVAKENTKEYQAFWINAYNISVIDGVVANYPIKSPLDVAGFFDKITYKIGGTNITLNDIENKKLRAEFPKEARFHFVLVCAGLGCPPIINTAYKAATLDHQLTQQTKKAINNPSFIVVEKNKVKISQLFEWYKKDFLQKDASVTDFINRYKTEKLPEGAKVGYYSYDWRLNETK</sequence>
<reference evidence="3 4" key="1">
    <citation type="journal article" date="2014" name="Environ. Microbiol.">
        <title>Contrasting genomic patterns and infection strategies of two co-existing Bacteroidetes podovirus genera.</title>
        <authorList>
            <person name="Holmfeldt K."/>
            <person name="Howard-Varona C."/>
            <person name="Solonenko N."/>
            <person name="Sullivan M.B."/>
        </authorList>
    </citation>
    <scope>NUCLEOTIDE SEQUENCE [LARGE SCALE GENOMIC DNA]</scope>
    <source>
        <strain evidence="3 4">18</strain>
    </source>
</reference>
<gene>
    <name evidence="3" type="ORF">M666_02580</name>
</gene>
<feature type="signal peptide" evidence="1">
    <location>
        <begin position="1"/>
        <end position="19"/>
    </location>
</feature>
<dbReference type="KEGG" id="cbat:M666_02580"/>
<dbReference type="Pfam" id="PF04784">
    <property type="entry name" value="DUF547"/>
    <property type="match status" value="1"/>
</dbReference>
<evidence type="ECO:0000313" key="4">
    <source>
        <dbReference type="Proteomes" id="UP000030786"/>
    </source>
</evidence>
<proteinExistence type="predicted"/>
<organism evidence="3 4">
    <name type="scientific">Cellulophaga baltica 18</name>
    <dbReference type="NCBI Taxonomy" id="1348584"/>
    <lineage>
        <taxon>Bacteria</taxon>
        <taxon>Pseudomonadati</taxon>
        <taxon>Bacteroidota</taxon>
        <taxon>Flavobacteriia</taxon>
        <taxon>Flavobacteriales</taxon>
        <taxon>Flavobacteriaceae</taxon>
        <taxon>Cellulophaga</taxon>
    </lineage>
</organism>
<dbReference type="AlphaFoldDB" id="A0AAU8R8L6"/>